<dbReference type="InterPro" id="IPR000644">
    <property type="entry name" value="CBS_dom"/>
</dbReference>
<accession>A0A420XME8</accession>
<dbReference type="InterPro" id="IPR058838">
    <property type="entry name" value="SH3_actinomycetes"/>
</dbReference>
<protein>
    <submittedName>
        <fullName evidence="3">Mg/Co/Ni transporter MgtE</fullName>
    </submittedName>
</protein>
<dbReference type="PROSITE" id="PS51371">
    <property type="entry name" value="CBS"/>
    <property type="match status" value="2"/>
</dbReference>
<dbReference type="InterPro" id="IPR046342">
    <property type="entry name" value="CBS_dom_sf"/>
</dbReference>
<dbReference type="OrthoDB" id="9764830at2"/>
<dbReference type="Pfam" id="PF03448">
    <property type="entry name" value="MgtE_N"/>
    <property type="match status" value="1"/>
</dbReference>
<dbReference type="InterPro" id="IPR006668">
    <property type="entry name" value="Mg_transptr_MgtE_intracell_dom"/>
</dbReference>
<evidence type="ECO:0000259" key="2">
    <source>
        <dbReference type="PROSITE" id="PS51371"/>
    </source>
</evidence>
<feature type="domain" description="CBS" evidence="2">
    <location>
        <begin position="349"/>
        <end position="407"/>
    </location>
</feature>
<dbReference type="CDD" id="cd04606">
    <property type="entry name" value="CBS_pair_Mg_transporter"/>
    <property type="match status" value="1"/>
</dbReference>
<dbReference type="GO" id="GO:0016020">
    <property type="term" value="C:membrane"/>
    <property type="evidence" value="ECO:0007669"/>
    <property type="project" value="InterPro"/>
</dbReference>
<dbReference type="RefSeq" id="WP_121194023.1">
    <property type="nucleotide sequence ID" value="NZ_RBWV01000013.1"/>
</dbReference>
<dbReference type="GO" id="GO:0015095">
    <property type="term" value="F:magnesium ion transmembrane transporter activity"/>
    <property type="evidence" value="ECO:0007669"/>
    <property type="project" value="InterPro"/>
</dbReference>
<dbReference type="SUPFAM" id="SSF50346">
    <property type="entry name" value="PRC-barrel domain"/>
    <property type="match status" value="1"/>
</dbReference>
<dbReference type="AlphaFoldDB" id="A0A420XME8"/>
<dbReference type="InParanoid" id="A0A420XME8"/>
<dbReference type="PANTHER" id="PTHR43773">
    <property type="entry name" value="MAGNESIUM TRANSPORTER MGTE"/>
    <property type="match status" value="1"/>
</dbReference>
<proteinExistence type="predicted"/>
<dbReference type="EMBL" id="RBWV01000013">
    <property type="protein sequence ID" value="RKS72477.1"/>
    <property type="molecule type" value="Genomic_DNA"/>
</dbReference>
<dbReference type="SMART" id="SM00924">
    <property type="entry name" value="MgtE_N"/>
    <property type="match status" value="1"/>
</dbReference>
<keyword evidence="4" id="KW-1185">Reference proteome</keyword>
<dbReference type="Pfam" id="PF26205">
    <property type="entry name" value="SH3_actinomycetes"/>
    <property type="match status" value="1"/>
</dbReference>
<dbReference type="Proteomes" id="UP000281955">
    <property type="component" value="Unassembled WGS sequence"/>
</dbReference>
<dbReference type="SUPFAM" id="SSF158791">
    <property type="entry name" value="MgtE N-terminal domain-like"/>
    <property type="match status" value="1"/>
</dbReference>
<dbReference type="InterPro" id="IPR038076">
    <property type="entry name" value="MgtE_N_sf"/>
</dbReference>
<dbReference type="Gene3D" id="1.25.60.10">
    <property type="entry name" value="MgtE N-terminal domain-like"/>
    <property type="match status" value="1"/>
</dbReference>
<evidence type="ECO:0000256" key="1">
    <source>
        <dbReference type="PROSITE-ProRule" id="PRU00703"/>
    </source>
</evidence>
<dbReference type="InterPro" id="IPR011033">
    <property type="entry name" value="PRC_barrel-like_sf"/>
</dbReference>
<dbReference type="FunCoup" id="A0A420XME8">
    <property type="interactions" value="1"/>
</dbReference>
<name>A0A420XME8_9ACTN</name>
<dbReference type="PANTHER" id="PTHR43773:SF1">
    <property type="entry name" value="MAGNESIUM TRANSPORTER MGTE"/>
    <property type="match status" value="1"/>
</dbReference>
<gene>
    <name evidence="3" type="ORF">CLV35_2721</name>
</gene>
<comment type="caution">
    <text evidence="3">The sequence shown here is derived from an EMBL/GenBank/DDBJ whole genome shotgun (WGS) entry which is preliminary data.</text>
</comment>
<dbReference type="Pfam" id="PF00571">
    <property type="entry name" value="CBS"/>
    <property type="match status" value="1"/>
</dbReference>
<dbReference type="Pfam" id="PF05239">
    <property type="entry name" value="PRC"/>
    <property type="match status" value="1"/>
</dbReference>
<evidence type="ECO:0000313" key="4">
    <source>
        <dbReference type="Proteomes" id="UP000281955"/>
    </source>
</evidence>
<evidence type="ECO:0000313" key="3">
    <source>
        <dbReference type="EMBL" id="RKS72477.1"/>
    </source>
</evidence>
<dbReference type="SUPFAM" id="SSF54631">
    <property type="entry name" value="CBS-domain pair"/>
    <property type="match status" value="1"/>
</dbReference>
<dbReference type="Gene3D" id="3.10.580.10">
    <property type="entry name" value="CBS-domain"/>
    <property type="match status" value="1"/>
</dbReference>
<dbReference type="InterPro" id="IPR006669">
    <property type="entry name" value="MgtE_transporter"/>
</dbReference>
<sequence>MSGTRVYAARLAGTGVFDPTGDQVGKVRDVVCLLRQEQRPRVLGLVVEVLGRRPVFLPMTRVTAVDPGSVITTGIVNMRRFSQRPTETLVLGELLDRKVTLVEDSTTVTVEDIALEQTRTRDWVLDKVHVSRPAKGLRRRGEALTVDWDAVTGFSLQEQGQGATNLLAAFEEMRAPDLANVLHDLSPKRRAEVAAALDDEKLADVLEELPEDDQVEILGNLDEARAADVLEAMGPDDAADLLAELPEHEAEKLLALMEPGEAADVRRLLSYDELTAGGMMTTEPVILPPDATVAEALARVRVADLSPALASSVYVCRPPLETPTGRFLGTAHIQRLLREPPSSLVSGVVDKDVDPLLPQTTLPAVTHYLATYNLVAIAVVDDNDHLLGAVTVDDVLDHLLPDDWRDRPADIEVPRGS</sequence>
<dbReference type="InterPro" id="IPR027275">
    <property type="entry name" value="PRC-brl_dom"/>
</dbReference>
<reference evidence="3 4" key="1">
    <citation type="submission" date="2018-10" db="EMBL/GenBank/DDBJ databases">
        <title>Genomic Encyclopedia of Archaeal and Bacterial Type Strains, Phase II (KMG-II): from individual species to whole genera.</title>
        <authorList>
            <person name="Goeker M."/>
        </authorList>
    </citation>
    <scope>NUCLEOTIDE SEQUENCE [LARGE SCALE GENOMIC DNA]</scope>
    <source>
        <strain evidence="3 4">RP-AC37</strain>
    </source>
</reference>
<feature type="domain" description="CBS" evidence="2">
    <location>
        <begin position="280"/>
        <end position="346"/>
    </location>
</feature>
<keyword evidence="1" id="KW-0129">CBS domain</keyword>
<organism evidence="3 4">
    <name type="scientific">Motilibacter peucedani</name>
    <dbReference type="NCBI Taxonomy" id="598650"/>
    <lineage>
        <taxon>Bacteria</taxon>
        <taxon>Bacillati</taxon>
        <taxon>Actinomycetota</taxon>
        <taxon>Actinomycetes</taxon>
        <taxon>Motilibacterales</taxon>
        <taxon>Motilibacteraceae</taxon>
        <taxon>Motilibacter</taxon>
    </lineage>
</organism>